<name>A0ACA9RXF7_9GLOM</name>
<dbReference type="EMBL" id="CAJVQC010073030">
    <property type="protein sequence ID" value="CAG8811941.1"/>
    <property type="molecule type" value="Genomic_DNA"/>
</dbReference>
<protein>
    <submittedName>
        <fullName evidence="1">22452_t:CDS:1</fullName>
    </submittedName>
</protein>
<gene>
    <name evidence="1" type="ORF">RPERSI_LOCUS23423</name>
</gene>
<feature type="non-terminal residue" evidence="1">
    <location>
        <position position="1"/>
    </location>
</feature>
<evidence type="ECO:0000313" key="2">
    <source>
        <dbReference type="Proteomes" id="UP000789920"/>
    </source>
</evidence>
<keyword evidence="2" id="KW-1185">Reference proteome</keyword>
<accession>A0ACA9RXF7</accession>
<dbReference type="Proteomes" id="UP000789920">
    <property type="component" value="Unassembled WGS sequence"/>
</dbReference>
<organism evidence="1 2">
    <name type="scientific">Racocetra persica</name>
    <dbReference type="NCBI Taxonomy" id="160502"/>
    <lineage>
        <taxon>Eukaryota</taxon>
        <taxon>Fungi</taxon>
        <taxon>Fungi incertae sedis</taxon>
        <taxon>Mucoromycota</taxon>
        <taxon>Glomeromycotina</taxon>
        <taxon>Glomeromycetes</taxon>
        <taxon>Diversisporales</taxon>
        <taxon>Gigasporaceae</taxon>
        <taxon>Racocetra</taxon>
    </lineage>
</organism>
<feature type="non-terminal residue" evidence="1">
    <location>
        <position position="331"/>
    </location>
</feature>
<proteinExistence type="predicted"/>
<comment type="caution">
    <text evidence="1">The sequence shown here is derived from an EMBL/GenBank/DDBJ whole genome shotgun (WGS) entry which is preliminary data.</text>
</comment>
<evidence type="ECO:0000313" key="1">
    <source>
        <dbReference type="EMBL" id="CAG8811941.1"/>
    </source>
</evidence>
<sequence length="331" mass="38143">KQYGGIVKYHSLLNETHLLITDPKLVQMILMSRSYEFQRFDVNKAIIKEFVGEGIILSEGDSHKRQRKMMSPSFSFANVKEMTPTFVQAGHNLKDIWMKEIGNKKEKRITITAVISNVTLDVIGLVGFNYKFNSTTTESELSKAYKFVTSRNHTPLFIVLSNLLPFLRKYPTPDNNKHYESLKIIYNISEKLLDDQKNNPVRGTDLLSLLAKANVNLPVDQQLTHYELISQIMTLLIAGHETTNLTLSWALYFLAANPEIQDRLRNEILDIFPDRDYHPTFDQIEQLKFLECVLKEVLRITPPVPALFRINVKDEMFNGYLIPKNTPLTIP</sequence>
<reference evidence="1" key="1">
    <citation type="submission" date="2021-06" db="EMBL/GenBank/DDBJ databases">
        <authorList>
            <person name="Kallberg Y."/>
            <person name="Tangrot J."/>
            <person name="Rosling A."/>
        </authorList>
    </citation>
    <scope>NUCLEOTIDE SEQUENCE</scope>
    <source>
        <strain evidence="1">MA461A</strain>
    </source>
</reference>